<comment type="caution">
    <text evidence="11">The sequence shown here is derived from an EMBL/GenBank/DDBJ whole genome shotgun (WGS) entry which is preliminary data.</text>
</comment>
<dbReference type="PANTHER" id="PTHR31318:SF1">
    <property type="entry name" value="POLYMORPHIC MEMBRANE PROTEIN REPEAT-CONTAINING PROTEIN-RELATED"/>
    <property type="match status" value="1"/>
</dbReference>
<feature type="transmembrane region" description="Helical" evidence="9">
    <location>
        <begin position="485"/>
        <end position="507"/>
    </location>
</feature>
<feature type="signal peptide" evidence="10">
    <location>
        <begin position="1"/>
        <end position="20"/>
    </location>
</feature>
<keyword evidence="7" id="KW-0998">Cell outer membrane</keyword>
<feature type="region of interest" description="Disordered" evidence="8">
    <location>
        <begin position="513"/>
        <end position="534"/>
    </location>
</feature>
<protein>
    <recommendedName>
        <fullName evidence="13">Polymorphic outer membrane protein</fullName>
    </recommendedName>
</protein>
<reference evidence="11" key="1">
    <citation type="submission" date="2020-01" db="EMBL/GenBank/DDBJ databases">
        <title>Development of genomics and gene disruption for Polysphondylium violaceum indicates a role for the polyketide synthase stlB in stalk morphogenesis.</title>
        <authorList>
            <person name="Narita B."/>
            <person name="Kawabe Y."/>
            <person name="Kin K."/>
            <person name="Saito T."/>
            <person name="Gibbs R."/>
            <person name="Kuspa A."/>
            <person name="Muzny D."/>
            <person name="Queller D."/>
            <person name="Richards S."/>
            <person name="Strassman J."/>
            <person name="Sucgang R."/>
            <person name="Worley K."/>
            <person name="Schaap P."/>
        </authorList>
    </citation>
    <scope>NUCLEOTIDE SEQUENCE</scope>
    <source>
        <strain evidence="11">QSvi11</strain>
    </source>
</reference>
<evidence type="ECO:0000256" key="6">
    <source>
        <dbReference type="ARBA" id="ARBA00023136"/>
    </source>
</evidence>
<keyword evidence="12" id="KW-1185">Reference proteome</keyword>
<keyword evidence="6 9" id="KW-0472">Membrane</keyword>
<evidence type="ECO:0000256" key="9">
    <source>
        <dbReference type="SAM" id="Phobius"/>
    </source>
</evidence>
<dbReference type="NCBIfam" id="TIGR01376">
    <property type="entry name" value="POMP_repeat"/>
    <property type="match status" value="1"/>
</dbReference>
<evidence type="ECO:0000256" key="10">
    <source>
        <dbReference type="SAM" id="SignalP"/>
    </source>
</evidence>
<dbReference type="SUPFAM" id="SSF51126">
    <property type="entry name" value="Pectin lyase-like"/>
    <property type="match status" value="1"/>
</dbReference>
<accession>A0A8J4UXS9</accession>
<evidence type="ECO:0000256" key="8">
    <source>
        <dbReference type="SAM" id="MobiDB-lite"/>
    </source>
</evidence>
<evidence type="ECO:0000256" key="4">
    <source>
        <dbReference type="ARBA" id="ARBA00022525"/>
    </source>
</evidence>
<organism evidence="11 12">
    <name type="scientific">Polysphondylium violaceum</name>
    <dbReference type="NCBI Taxonomy" id="133409"/>
    <lineage>
        <taxon>Eukaryota</taxon>
        <taxon>Amoebozoa</taxon>
        <taxon>Evosea</taxon>
        <taxon>Eumycetozoa</taxon>
        <taxon>Dictyostelia</taxon>
        <taxon>Dictyosteliales</taxon>
        <taxon>Dictyosteliaceae</taxon>
        <taxon>Polysphondylium</taxon>
    </lineage>
</organism>
<evidence type="ECO:0000256" key="7">
    <source>
        <dbReference type="ARBA" id="ARBA00023237"/>
    </source>
</evidence>
<evidence type="ECO:0000256" key="1">
    <source>
        <dbReference type="ARBA" id="ARBA00004196"/>
    </source>
</evidence>
<feature type="compositionally biased region" description="Low complexity" evidence="8">
    <location>
        <begin position="461"/>
        <end position="474"/>
    </location>
</feature>
<dbReference type="InterPro" id="IPR003368">
    <property type="entry name" value="POMP_repeat"/>
</dbReference>
<comment type="subcellular location">
    <subcellularLocation>
        <location evidence="1">Cell envelope</location>
    </subcellularLocation>
    <subcellularLocation>
        <location evidence="2">Cell outer membrane</location>
    </subcellularLocation>
    <subcellularLocation>
        <location evidence="3">Secreted</location>
    </subcellularLocation>
</comment>
<keyword evidence="4" id="KW-0964">Secreted</keyword>
<dbReference type="InterPro" id="IPR011050">
    <property type="entry name" value="Pectin_lyase_fold/virulence"/>
</dbReference>
<evidence type="ECO:0000313" key="12">
    <source>
        <dbReference type="Proteomes" id="UP000695562"/>
    </source>
</evidence>
<keyword evidence="9" id="KW-1133">Transmembrane helix</keyword>
<dbReference type="EMBL" id="AJWJ01000441">
    <property type="protein sequence ID" value="KAF2070843.1"/>
    <property type="molecule type" value="Genomic_DNA"/>
</dbReference>
<gene>
    <name evidence="11" type="ORF">CYY_007847</name>
</gene>
<dbReference type="GO" id="GO:0005576">
    <property type="term" value="C:extracellular region"/>
    <property type="evidence" value="ECO:0007669"/>
    <property type="project" value="UniProtKB-SubCell"/>
</dbReference>
<sequence>MKIATISIFICICFLSVCLAADNGLTLYVDPSSTSIDPKCGGSIDNACTTMPKAYSSYLAQTDGTNTTQLTLQLMDGVYNASVNGVNVMTDNIYLTSLVVSSYSNNSANVILTDSKGMLPFFYYKQQGNVAQNLGVINVTFTNSVSIVSSNSMVSVGFINCVFTNASSIYSPLLSLLVNIGPNAQAPSLNFGNCTISGITLDHSLNVIETQNYTVFVDGLSIDQLSANSAFSIRNGFVTMVRLSMTNSFGAQSPLLLYQCGLSMRSCTFNNNRGNWGGAIKMNSDGNSYDATITTSSFTNNISPNQGGALFISGGNIQLTQSTFVSNSAYGPGGMGGAVYISSPRFTIDQGIFTNNTAKNQGGSLFLSFCGNAYFSGTQFNDNSAPEGGAIYTSGSTVTFNTDSFSNNTAAYHGDQVYCLSSNFSISSIYNTATNRTAYYCPNQDCSFSSSSFKCPPAEPSSSSSDNTHSTSHSDNPKNDDHKKIVIAVCVSIAGVALIAAVSFIIYRRHHHHHHRHRHHHHDHHETKSLIYQN</sequence>
<dbReference type="PANTHER" id="PTHR31318">
    <property type="entry name" value="EXPRESSED PROTEIN-RELATED"/>
    <property type="match status" value="1"/>
</dbReference>
<feature type="chain" id="PRO_5035326420" description="Polymorphic outer membrane protein" evidence="10">
    <location>
        <begin position="21"/>
        <end position="534"/>
    </location>
</feature>
<evidence type="ECO:0000256" key="5">
    <source>
        <dbReference type="ARBA" id="ARBA00022729"/>
    </source>
</evidence>
<evidence type="ECO:0000313" key="11">
    <source>
        <dbReference type="EMBL" id="KAF2070843.1"/>
    </source>
</evidence>
<name>A0A8J4UXS9_9MYCE</name>
<dbReference type="AlphaFoldDB" id="A0A8J4UXS9"/>
<dbReference type="OrthoDB" id="540768at2759"/>
<dbReference type="Proteomes" id="UP000695562">
    <property type="component" value="Unassembled WGS sequence"/>
</dbReference>
<proteinExistence type="predicted"/>
<evidence type="ECO:0000256" key="2">
    <source>
        <dbReference type="ARBA" id="ARBA00004442"/>
    </source>
</evidence>
<keyword evidence="5 10" id="KW-0732">Signal</keyword>
<dbReference type="Pfam" id="PF02415">
    <property type="entry name" value="Chlam_PMP"/>
    <property type="match status" value="3"/>
</dbReference>
<evidence type="ECO:0008006" key="13">
    <source>
        <dbReference type="Google" id="ProtNLM"/>
    </source>
</evidence>
<evidence type="ECO:0000256" key="3">
    <source>
        <dbReference type="ARBA" id="ARBA00004613"/>
    </source>
</evidence>
<feature type="region of interest" description="Disordered" evidence="8">
    <location>
        <begin position="459"/>
        <end position="478"/>
    </location>
</feature>
<feature type="compositionally biased region" description="Basic residues" evidence="8">
    <location>
        <begin position="513"/>
        <end position="523"/>
    </location>
</feature>
<keyword evidence="9" id="KW-0812">Transmembrane</keyword>